<proteinExistence type="predicted"/>
<dbReference type="AlphaFoldDB" id="A0A0A9FZC8"/>
<evidence type="ECO:0000313" key="1">
    <source>
        <dbReference type="EMBL" id="JAE15636.1"/>
    </source>
</evidence>
<accession>A0A0A9FZC8</accession>
<dbReference type="EMBL" id="GBRH01182260">
    <property type="protein sequence ID" value="JAE15636.1"/>
    <property type="molecule type" value="Transcribed_RNA"/>
</dbReference>
<organism evidence="1">
    <name type="scientific">Arundo donax</name>
    <name type="common">Giant reed</name>
    <name type="synonym">Donax arundinaceus</name>
    <dbReference type="NCBI Taxonomy" id="35708"/>
    <lineage>
        <taxon>Eukaryota</taxon>
        <taxon>Viridiplantae</taxon>
        <taxon>Streptophyta</taxon>
        <taxon>Embryophyta</taxon>
        <taxon>Tracheophyta</taxon>
        <taxon>Spermatophyta</taxon>
        <taxon>Magnoliopsida</taxon>
        <taxon>Liliopsida</taxon>
        <taxon>Poales</taxon>
        <taxon>Poaceae</taxon>
        <taxon>PACMAD clade</taxon>
        <taxon>Arundinoideae</taxon>
        <taxon>Arundineae</taxon>
        <taxon>Arundo</taxon>
    </lineage>
</organism>
<sequence>MGRCSLLLLLYVKCQFVKLCFLLHR</sequence>
<reference evidence="1" key="2">
    <citation type="journal article" date="2015" name="Data Brief">
        <title>Shoot transcriptome of the giant reed, Arundo donax.</title>
        <authorList>
            <person name="Barrero R.A."/>
            <person name="Guerrero F.D."/>
            <person name="Moolhuijzen P."/>
            <person name="Goolsby J.A."/>
            <person name="Tidwell J."/>
            <person name="Bellgard S.E."/>
            <person name="Bellgard M.I."/>
        </authorList>
    </citation>
    <scope>NUCLEOTIDE SEQUENCE</scope>
    <source>
        <tissue evidence="1">Shoot tissue taken approximately 20 cm above the soil surface</tissue>
    </source>
</reference>
<reference evidence="1" key="1">
    <citation type="submission" date="2014-09" db="EMBL/GenBank/DDBJ databases">
        <authorList>
            <person name="Magalhaes I.L.F."/>
            <person name="Oliveira U."/>
            <person name="Santos F.R."/>
            <person name="Vidigal T.H.D.A."/>
            <person name="Brescovit A.D."/>
            <person name="Santos A.J."/>
        </authorList>
    </citation>
    <scope>NUCLEOTIDE SEQUENCE</scope>
    <source>
        <tissue evidence="1">Shoot tissue taken approximately 20 cm above the soil surface</tissue>
    </source>
</reference>
<protein>
    <submittedName>
        <fullName evidence="1">Uncharacterized protein</fullName>
    </submittedName>
</protein>
<name>A0A0A9FZC8_ARUDO</name>